<name>A0AA43V306_ECOLX</name>
<feature type="transmembrane region" description="Helical" evidence="1">
    <location>
        <begin position="107"/>
        <end position="129"/>
    </location>
</feature>
<keyword evidence="1" id="KW-1133">Transmembrane helix</keyword>
<reference evidence="3 4" key="1">
    <citation type="journal article" date="2019" name="Microorganisms">
        <title>Characteristics of Carbapenem-Resistant and Colistin-Resistant Escherichia coli Co-Producing NDM-1 and MCR-1 from Pig Farms in China.</title>
        <authorList>
            <person name="Peng Z."/>
            <person name="Li X."/>
            <person name="Hu Z."/>
            <person name="Li Z."/>
            <person name="Lv Y."/>
            <person name="Lei M."/>
            <person name="Wu B."/>
            <person name="Chen H."/>
            <person name="Wang X."/>
        </authorList>
    </citation>
    <scope>NUCLEOTIDE SEQUENCE [LARGE SCALE GENOMIC DNA]</scope>
    <source>
        <strain evidence="3 4">RXD010</strain>
    </source>
</reference>
<dbReference type="PANTHER" id="PTHR33258:SF1">
    <property type="entry name" value="TRANSPOSASE INSL FOR INSERTION SEQUENCE ELEMENT IS186A-RELATED"/>
    <property type="match status" value="1"/>
</dbReference>
<dbReference type="SUPFAM" id="SSF53098">
    <property type="entry name" value="Ribonuclease H-like"/>
    <property type="match status" value="1"/>
</dbReference>
<proteinExistence type="predicted"/>
<evidence type="ECO:0000313" key="4">
    <source>
        <dbReference type="Proteomes" id="UP000460351"/>
    </source>
</evidence>
<dbReference type="EMBL" id="SQQU01000390">
    <property type="protein sequence ID" value="MQS33925.1"/>
    <property type="molecule type" value="Genomic_DNA"/>
</dbReference>
<dbReference type="Pfam" id="PF01609">
    <property type="entry name" value="DDE_Tnp_1"/>
    <property type="match status" value="1"/>
</dbReference>
<protein>
    <submittedName>
        <fullName evidence="3">IS4-like element ISCku2 family transposase</fullName>
    </submittedName>
</protein>
<dbReference type="InterPro" id="IPR012337">
    <property type="entry name" value="RNaseH-like_sf"/>
</dbReference>
<dbReference type="GO" id="GO:0003677">
    <property type="term" value="F:DNA binding"/>
    <property type="evidence" value="ECO:0007669"/>
    <property type="project" value="InterPro"/>
</dbReference>
<keyword evidence="1" id="KW-0812">Transmembrane</keyword>
<evidence type="ECO:0000256" key="1">
    <source>
        <dbReference type="SAM" id="Phobius"/>
    </source>
</evidence>
<evidence type="ECO:0000313" key="3">
    <source>
        <dbReference type="EMBL" id="MQS33925.1"/>
    </source>
</evidence>
<dbReference type="Proteomes" id="UP000460351">
    <property type="component" value="Unassembled WGS sequence"/>
</dbReference>
<evidence type="ECO:0000259" key="2">
    <source>
        <dbReference type="Pfam" id="PF01609"/>
    </source>
</evidence>
<feature type="domain" description="Transposase IS4-like" evidence="2">
    <location>
        <begin position="26"/>
        <end position="117"/>
    </location>
</feature>
<accession>A0AA43V306</accession>
<dbReference type="GO" id="GO:0004803">
    <property type="term" value="F:transposase activity"/>
    <property type="evidence" value="ECO:0007669"/>
    <property type="project" value="InterPro"/>
</dbReference>
<dbReference type="PANTHER" id="PTHR33258">
    <property type="entry name" value="TRANSPOSASE INSL FOR INSERTION SEQUENCE ELEMENT IS186A-RELATED"/>
    <property type="match status" value="1"/>
</dbReference>
<keyword evidence="1" id="KW-0472">Membrane</keyword>
<sequence>ADMEVYLGEERICSRLIAYRAPGHVINERRRKAKRAVQKSGKTLSREYLEWLDYSFYITNVGAEIWSPEVVGTIYRIRWQIELVFKQWKQLFRMDVMRGTREERIRCLLYGRLIMICIVTRIYALSAWYCHSTMCREVSGVKLIQWLQRKGRLSRAIADNMLPALMEELLKSFPKGLLKQKRRR</sequence>
<dbReference type="GO" id="GO:0006313">
    <property type="term" value="P:DNA transposition"/>
    <property type="evidence" value="ECO:0007669"/>
    <property type="project" value="InterPro"/>
</dbReference>
<organism evidence="3 4">
    <name type="scientific">Escherichia coli</name>
    <dbReference type="NCBI Taxonomy" id="562"/>
    <lineage>
        <taxon>Bacteria</taxon>
        <taxon>Pseudomonadati</taxon>
        <taxon>Pseudomonadota</taxon>
        <taxon>Gammaproteobacteria</taxon>
        <taxon>Enterobacterales</taxon>
        <taxon>Enterobacteriaceae</taxon>
        <taxon>Escherichia</taxon>
    </lineage>
</organism>
<gene>
    <name evidence="3" type="ORF">E4K51_28490</name>
</gene>
<comment type="caution">
    <text evidence="3">The sequence shown here is derived from an EMBL/GenBank/DDBJ whole genome shotgun (WGS) entry which is preliminary data.</text>
</comment>
<dbReference type="AlphaFoldDB" id="A0AA43V306"/>
<feature type="non-terminal residue" evidence="3">
    <location>
        <position position="184"/>
    </location>
</feature>
<dbReference type="InterPro" id="IPR002559">
    <property type="entry name" value="Transposase_11"/>
</dbReference>
<feature type="non-terminal residue" evidence="3">
    <location>
        <position position="1"/>
    </location>
</feature>